<protein>
    <submittedName>
        <fullName evidence="1">NADPH-dependent FMN reductase</fullName>
    </submittedName>
</protein>
<evidence type="ECO:0000313" key="2">
    <source>
        <dbReference type="Proteomes" id="UP000004980"/>
    </source>
</evidence>
<gene>
    <name evidence="1" type="ORF">WQE_47589</name>
</gene>
<organism evidence="1 2">
    <name type="scientific">Paraburkholderia hospita</name>
    <dbReference type="NCBI Taxonomy" id="169430"/>
    <lineage>
        <taxon>Bacteria</taxon>
        <taxon>Pseudomonadati</taxon>
        <taxon>Pseudomonadota</taxon>
        <taxon>Betaproteobacteria</taxon>
        <taxon>Burkholderiales</taxon>
        <taxon>Burkholderiaceae</taxon>
        <taxon>Paraburkholderia</taxon>
    </lineage>
</organism>
<dbReference type="Proteomes" id="UP000004980">
    <property type="component" value="Unassembled WGS sequence"/>
</dbReference>
<evidence type="ECO:0000313" key="1">
    <source>
        <dbReference type="EMBL" id="EIM93871.1"/>
    </source>
</evidence>
<accession>A0ABN0F5K8</accession>
<comment type="caution">
    <text evidence="1">The sequence shown here is derived from an EMBL/GenBank/DDBJ whole genome shotgun (WGS) entry which is preliminary data.</text>
</comment>
<keyword evidence="2" id="KW-1185">Reference proteome</keyword>
<name>A0ABN0F5K8_9BURK</name>
<reference evidence="1 2" key="1">
    <citation type="journal article" date="2012" name="J. Bacteriol.">
        <title>Draft Genome Sequence of the Soil Bacterium Burkholderia terrae Strain BS001, Which Interacts with Fungal Surface Structures.</title>
        <authorList>
            <person name="Nazir R."/>
            <person name="Hansen M.A."/>
            <person name="Sorensen S."/>
            <person name="van Elsas J.D."/>
        </authorList>
    </citation>
    <scope>NUCLEOTIDE SEQUENCE [LARGE SCALE GENOMIC DNA]</scope>
    <source>
        <strain evidence="1 2">BS001</strain>
    </source>
</reference>
<proteinExistence type="predicted"/>
<dbReference type="EMBL" id="AKAU01000292">
    <property type="protein sequence ID" value="EIM93871.1"/>
    <property type="molecule type" value="Genomic_DNA"/>
</dbReference>
<sequence>MVVHGDVAGIKRSRCALTDWLDWMGFVEAGGKSRLDRFIGYDEPYATSHAALDADDDMQKEGVNVALAVANVVSAIRAGKLEEPDVDLKAPRAK</sequence>